<reference evidence="2 3" key="1">
    <citation type="submission" date="2018-05" db="EMBL/GenBank/DDBJ databases">
        <title>Genomic analysis of Gracilibacillus dipsosauri DD1 reveals novel features of a salt-tolerant amylase.</title>
        <authorList>
            <person name="Deutch C.E."/>
            <person name="Yang S."/>
        </authorList>
    </citation>
    <scope>NUCLEOTIDE SEQUENCE [LARGE SCALE GENOMIC DNA]</scope>
    <source>
        <strain evidence="2 3">DD1</strain>
    </source>
</reference>
<dbReference type="Pfam" id="PF00107">
    <property type="entry name" value="ADH_zinc_N"/>
    <property type="match status" value="1"/>
</dbReference>
<keyword evidence="3" id="KW-1185">Reference proteome</keyword>
<dbReference type="SUPFAM" id="SSF51735">
    <property type="entry name" value="NAD(P)-binding Rossmann-fold domains"/>
    <property type="match status" value="1"/>
</dbReference>
<dbReference type="PANTHER" id="PTHR45033">
    <property type="match status" value="1"/>
</dbReference>
<dbReference type="EMBL" id="QGTD01000008">
    <property type="protein sequence ID" value="PWU69029.1"/>
    <property type="molecule type" value="Genomic_DNA"/>
</dbReference>
<feature type="domain" description="Enoyl reductase (ER)" evidence="1">
    <location>
        <begin position="9"/>
        <end position="323"/>
    </location>
</feature>
<dbReference type="AlphaFoldDB" id="A0A317L5C6"/>
<dbReference type="Gene3D" id="3.40.50.720">
    <property type="entry name" value="NAD(P)-binding Rossmann-like Domain"/>
    <property type="match status" value="1"/>
</dbReference>
<dbReference type="RefSeq" id="WP_109984538.1">
    <property type="nucleotide sequence ID" value="NZ_QGTD01000008.1"/>
</dbReference>
<dbReference type="InterPro" id="IPR013149">
    <property type="entry name" value="ADH-like_C"/>
</dbReference>
<organism evidence="2 3">
    <name type="scientific">Gracilibacillus dipsosauri</name>
    <dbReference type="NCBI Taxonomy" id="178340"/>
    <lineage>
        <taxon>Bacteria</taxon>
        <taxon>Bacillati</taxon>
        <taxon>Bacillota</taxon>
        <taxon>Bacilli</taxon>
        <taxon>Bacillales</taxon>
        <taxon>Bacillaceae</taxon>
        <taxon>Gracilibacillus</taxon>
    </lineage>
</organism>
<dbReference type="Pfam" id="PF08240">
    <property type="entry name" value="ADH_N"/>
    <property type="match status" value="1"/>
</dbReference>
<dbReference type="InterPro" id="IPR011032">
    <property type="entry name" value="GroES-like_sf"/>
</dbReference>
<dbReference type="InterPro" id="IPR020843">
    <property type="entry name" value="ER"/>
</dbReference>
<dbReference type="OrthoDB" id="9787435at2"/>
<evidence type="ECO:0000259" key="1">
    <source>
        <dbReference type="SMART" id="SM00829"/>
    </source>
</evidence>
<evidence type="ECO:0000313" key="3">
    <source>
        <dbReference type="Proteomes" id="UP000245624"/>
    </source>
</evidence>
<dbReference type="Gene3D" id="3.90.180.10">
    <property type="entry name" value="Medium-chain alcohol dehydrogenases, catalytic domain"/>
    <property type="match status" value="1"/>
</dbReference>
<dbReference type="SMART" id="SM00829">
    <property type="entry name" value="PKS_ER"/>
    <property type="match status" value="1"/>
</dbReference>
<dbReference type="InterPro" id="IPR036291">
    <property type="entry name" value="NAD(P)-bd_dom_sf"/>
</dbReference>
<sequence>MKAYVVKNGSYQFISVNNPRLGNKQIKIKLTSAGLNHRDLMIKERFANNTDAYILGSDGAGIVDQIGTEVTRFQVGDEVMINPSLNWYEKSAAPPAEFEIVGAPFSGTFAEYIIISEDFAEPKPNYLTWEEAGVLCLSGITGFRALFTQGEIKSGQTLFIPGVGSGVNSFIIQLAKAIGARVITTSRDKNKLKEAEVLGFDRALLTDDDWEKLLEKEEIDLVIESIGGATFNRSLNVLKKGGRIVTFGSSTEDKMTLNLREFFYGQYQLIGSTMGSREELREMLNFIEKHQIRPLLDKSFPFKEIDQAFAYLDKQKQLGKIAITFE</sequence>
<comment type="caution">
    <text evidence="2">The sequence shown here is derived from an EMBL/GenBank/DDBJ whole genome shotgun (WGS) entry which is preliminary data.</text>
</comment>
<dbReference type="SUPFAM" id="SSF50129">
    <property type="entry name" value="GroES-like"/>
    <property type="match status" value="1"/>
</dbReference>
<dbReference type="InterPro" id="IPR052711">
    <property type="entry name" value="Zinc_ADH-like"/>
</dbReference>
<dbReference type="Proteomes" id="UP000245624">
    <property type="component" value="Unassembled WGS sequence"/>
</dbReference>
<name>A0A317L5C6_9BACI</name>
<dbReference type="PANTHER" id="PTHR45033:SF3">
    <property type="entry name" value="DEHYDROGENASE, PUTATIVE (AFU_ORTHOLOGUE AFUA_2G13270)-RELATED"/>
    <property type="match status" value="1"/>
</dbReference>
<gene>
    <name evidence="2" type="ORF">DLJ74_11505</name>
</gene>
<evidence type="ECO:0000313" key="2">
    <source>
        <dbReference type="EMBL" id="PWU69029.1"/>
    </source>
</evidence>
<accession>A0A317L5C6</accession>
<dbReference type="InterPro" id="IPR013154">
    <property type="entry name" value="ADH-like_N"/>
</dbReference>
<protein>
    <submittedName>
        <fullName evidence="2">Alcohol dehydrogenase</fullName>
    </submittedName>
</protein>
<dbReference type="GO" id="GO:0016491">
    <property type="term" value="F:oxidoreductase activity"/>
    <property type="evidence" value="ECO:0007669"/>
    <property type="project" value="InterPro"/>
</dbReference>
<proteinExistence type="predicted"/>